<dbReference type="RefSeq" id="WP_077198719.1">
    <property type="nucleotide sequence ID" value="NZ_LBFC01000023.1"/>
</dbReference>
<dbReference type="InterPro" id="IPR027417">
    <property type="entry name" value="P-loop_NTPase"/>
</dbReference>
<dbReference type="Proteomes" id="UP000242616">
    <property type="component" value="Unassembled WGS sequence"/>
</dbReference>
<sequence>MLEVINVSKKYKNGTIALQDINVTVRKGEKIALFGENGAGKTTLLKIVATFLIPDNGSVLLDGVDLLKHEKYARKNVSISTGVERSFYYRLNVRQNLEFFGRLNGLYGEKLQIVIDKVIEETDLKDFEKVKYMELSKGLKRRLDIARAIMKDSEIYIFDEPTAGVDLKTRQSIYNIVEELIGKDKIIFFATHEIEELKKMHKIIVLKKGRKIGEINTNDYNKIEKILLNYI</sequence>
<dbReference type="SUPFAM" id="SSF52540">
    <property type="entry name" value="P-loop containing nucleoside triphosphate hydrolases"/>
    <property type="match status" value="1"/>
</dbReference>
<comment type="similarity">
    <text evidence="1">Belongs to the ABC transporter superfamily.</text>
</comment>
<evidence type="ECO:0000256" key="1">
    <source>
        <dbReference type="ARBA" id="ARBA00005417"/>
    </source>
</evidence>
<accession>A0ABX3IF78</accession>
<evidence type="ECO:0000313" key="7">
    <source>
        <dbReference type="Proteomes" id="UP000242616"/>
    </source>
</evidence>
<evidence type="ECO:0000256" key="2">
    <source>
        <dbReference type="ARBA" id="ARBA00022448"/>
    </source>
</evidence>
<proteinExistence type="inferred from homology"/>
<reference evidence="6 7" key="1">
    <citation type="submission" date="2015-06" db="EMBL/GenBank/DDBJ databases">
        <title>Genome sequencing of Thermotogales isolates from hydrothermal vents.</title>
        <authorList>
            <person name="Haverkamp T.H."/>
            <person name="Kublanov I.V."/>
            <person name="Nesbo C.L."/>
        </authorList>
    </citation>
    <scope>NUCLEOTIDE SEQUENCE [LARGE SCALE GENOMIC DNA]</scope>
    <source>
        <strain evidence="7">ik275mar</strain>
    </source>
</reference>
<keyword evidence="3" id="KW-0547">Nucleotide-binding</keyword>
<keyword evidence="7" id="KW-1185">Reference proteome</keyword>
<protein>
    <submittedName>
        <fullName evidence="6">Multidrug ABC transporter ATP-binding protein</fullName>
    </submittedName>
</protein>
<dbReference type="InterPro" id="IPR003439">
    <property type="entry name" value="ABC_transporter-like_ATP-bd"/>
</dbReference>
<evidence type="ECO:0000256" key="3">
    <source>
        <dbReference type="ARBA" id="ARBA00022741"/>
    </source>
</evidence>
<dbReference type="Gene3D" id="3.40.50.300">
    <property type="entry name" value="P-loop containing nucleotide triphosphate hydrolases"/>
    <property type="match status" value="1"/>
</dbReference>
<feature type="domain" description="ABC transporter" evidence="5">
    <location>
        <begin position="2"/>
        <end position="231"/>
    </location>
</feature>
<gene>
    <name evidence="6" type="ORF">XJ44_08415</name>
</gene>
<keyword evidence="4 6" id="KW-0067">ATP-binding</keyword>
<dbReference type="EMBL" id="LBFC01000023">
    <property type="protein sequence ID" value="ONN26481.1"/>
    <property type="molecule type" value="Genomic_DNA"/>
</dbReference>
<name>A0ABX3IF78_9BACT</name>
<dbReference type="CDD" id="cd03230">
    <property type="entry name" value="ABC_DR_subfamily_A"/>
    <property type="match status" value="1"/>
</dbReference>
<evidence type="ECO:0000256" key="4">
    <source>
        <dbReference type="ARBA" id="ARBA00022840"/>
    </source>
</evidence>
<keyword evidence="2" id="KW-0813">Transport</keyword>
<dbReference type="PANTHER" id="PTHR42711:SF5">
    <property type="entry name" value="ABC TRANSPORTER ATP-BINDING PROTEIN NATA"/>
    <property type="match status" value="1"/>
</dbReference>
<organism evidence="6 7">
    <name type="scientific">Thermosipho affectus</name>
    <dbReference type="NCBI Taxonomy" id="660294"/>
    <lineage>
        <taxon>Bacteria</taxon>
        <taxon>Thermotogati</taxon>
        <taxon>Thermotogota</taxon>
        <taxon>Thermotogae</taxon>
        <taxon>Thermotogales</taxon>
        <taxon>Fervidobacteriaceae</taxon>
        <taxon>Thermosipho</taxon>
    </lineage>
</organism>
<evidence type="ECO:0000259" key="5">
    <source>
        <dbReference type="PROSITE" id="PS50893"/>
    </source>
</evidence>
<dbReference type="InterPro" id="IPR003593">
    <property type="entry name" value="AAA+_ATPase"/>
</dbReference>
<dbReference type="GO" id="GO:0005524">
    <property type="term" value="F:ATP binding"/>
    <property type="evidence" value="ECO:0007669"/>
    <property type="project" value="UniProtKB-KW"/>
</dbReference>
<dbReference type="PROSITE" id="PS50893">
    <property type="entry name" value="ABC_TRANSPORTER_2"/>
    <property type="match status" value="1"/>
</dbReference>
<dbReference type="InterPro" id="IPR050763">
    <property type="entry name" value="ABC_transporter_ATP-binding"/>
</dbReference>
<evidence type="ECO:0000313" key="6">
    <source>
        <dbReference type="EMBL" id="ONN26481.1"/>
    </source>
</evidence>
<dbReference type="SMART" id="SM00382">
    <property type="entry name" value="AAA"/>
    <property type="match status" value="1"/>
</dbReference>
<dbReference type="PANTHER" id="PTHR42711">
    <property type="entry name" value="ABC TRANSPORTER ATP-BINDING PROTEIN"/>
    <property type="match status" value="1"/>
</dbReference>
<dbReference type="Pfam" id="PF00005">
    <property type="entry name" value="ABC_tran"/>
    <property type="match status" value="1"/>
</dbReference>
<comment type="caution">
    <text evidence="6">The sequence shown here is derived from an EMBL/GenBank/DDBJ whole genome shotgun (WGS) entry which is preliminary data.</text>
</comment>